<dbReference type="Gene3D" id="3.50.50.60">
    <property type="entry name" value="FAD/NAD(P)-binding domain"/>
    <property type="match status" value="1"/>
</dbReference>
<keyword evidence="7" id="KW-1185">Reference proteome</keyword>
<dbReference type="Pfam" id="PF22607">
    <property type="entry name" value="FAD_binding-like"/>
    <property type="match status" value="1"/>
</dbReference>
<dbReference type="PANTHER" id="PTHR47469:SF2">
    <property type="entry name" value="OS06G0597600 PROTEIN"/>
    <property type="match status" value="1"/>
</dbReference>
<accession>A0AA39R884</accession>
<dbReference type="SUPFAM" id="SSF54373">
    <property type="entry name" value="FAD-linked reductases, C-terminal domain"/>
    <property type="match status" value="1"/>
</dbReference>
<protein>
    <recommendedName>
        <fullName evidence="8">FAD-binding domain-containing protein</fullName>
    </recommendedName>
</protein>
<dbReference type="Pfam" id="PF01494">
    <property type="entry name" value="FAD_binding_3"/>
    <property type="match status" value="1"/>
</dbReference>
<dbReference type="InterPro" id="IPR036188">
    <property type="entry name" value="FAD/NAD-bd_sf"/>
</dbReference>
<dbReference type="PRINTS" id="PR00420">
    <property type="entry name" value="RNGMNOXGNASE"/>
</dbReference>
<dbReference type="AlphaFoldDB" id="A0AA39R884"/>
<dbReference type="PANTHER" id="PTHR47469">
    <property type="entry name" value="MONOOXYGENASE-LIKE"/>
    <property type="match status" value="1"/>
</dbReference>
<dbReference type="GO" id="GO:0071949">
    <property type="term" value="F:FAD binding"/>
    <property type="evidence" value="ECO:0007669"/>
    <property type="project" value="InterPro"/>
</dbReference>
<evidence type="ECO:0000313" key="7">
    <source>
        <dbReference type="Proteomes" id="UP001166286"/>
    </source>
</evidence>
<dbReference type="GO" id="GO:0016491">
    <property type="term" value="F:oxidoreductase activity"/>
    <property type="evidence" value="ECO:0007669"/>
    <property type="project" value="UniProtKB-KW"/>
</dbReference>
<dbReference type="Proteomes" id="UP001166286">
    <property type="component" value="Unassembled WGS sequence"/>
</dbReference>
<dbReference type="InterPro" id="IPR002938">
    <property type="entry name" value="FAD-bd"/>
</dbReference>
<evidence type="ECO:0000256" key="3">
    <source>
        <dbReference type="ARBA" id="ARBA00023002"/>
    </source>
</evidence>
<dbReference type="EMBL" id="JAFEKC020000003">
    <property type="protein sequence ID" value="KAK0515469.1"/>
    <property type="molecule type" value="Genomic_DNA"/>
</dbReference>
<dbReference type="InterPro" id="IPR053212">
    <property type="entry name" value="DHP_3-monooxygenase"/>
</dbReference>
<evidence type="ECO:0000259" key="5">
    <source>
        <dbReference type="Pfam" id="PF22607"/>
    </source>
</evidence>
<sequence length="456" mass="51391">MRVVTKDTGFNPCDFSNDERNTVRNISQDKMSMSTSDKPLDVVIVGGSLAGLMHGIMIKRLGHNVRILEQHPSSSRDGEAAGITVGDQVQEFFEKYDLITEPYAVDVTATQILDSEFKTLVFRELPWKATSWSTLYHRLRANFDGYSSKYVPDPPKLPVGDGEGIFDIGKRVTNVTSSNGGVKLKFEDSITGQGGSLWADLVIAADGSKSSIRKLLCPQVQMPYAGYLTWRATIPEDTVSEETRRAYDGLFTFYELEKSYFVVYVVPGENGSVKPGERYINFVWYYNCSGDSKEFAEIMTDVDGHRHRSTLPPGKIRPEVWARQQAKGRQLLAAPVRELVEIIKVPFVTAVSDFRAPQACFLDSKLLLVGDALSLFRPHIAQSTNQSATDCLLLEKVFTGDMEISQWEKEVMQYAHMTRLQSNVFGTKRMSGYWVYLYHAFRYRVAAVAKRWGFIL</sequence>
<keyword evidence="3" id="KW-0560">Oxidoreductase</keyword>
<proteinExistence type="predicted"/>
<dbReference type="SUPFAM" id="SSF51905">
    <property type="entry name" value="FAD/NAD(P)-binding domain"/>
    <property type="match status" value="1"/>
</dbReference>
<evidence type="ECO:0000256" key="1">
    <source>
        <dbReference type="ARBA" id="ARBA00022630"/>
    </source>
</evidence>
<feature type="domain" description="2,6-dihydroxypyridine 3-monooxygenase substrate binding" evidence="5">
    <location>
        <begin position="224"/>
        <end position="353"/>
    </location>
</feature>
<dbReference type="Gene3D" id="3.30.9.60">
    <property type="match status" value="1"/>
</dbReference>
<organism evidence="6 7">
    <name type="scientific">Cladonia borealis</name>
    <dbReference type="NCBI Taxonomy" id="184061"/>
    <lineage>
        <taxon>Eukaryota</taxon>
        <taxon>Fungi</taxon>
        <taxon>Dikarya</taxon>
        <taxon>Ascomycota</taxon>
        <taxon>Pezizomycotina</taxon>
        <taxon>Lecanoromycetes</taxon>
        <taxon>OSLEUM clade</taxon>
        <taxon>Lecanoromycetidae</taxon>
        <taxon>Lecanorales</taxon>
        <taxon>Lecanorineae</taxon>
        <taxon>Cladoniaceae</taxon>
        <taxon>Cladonia</taxon>
    </lineage>
</organism>
<keyword evidence="2" id="KW-0274">FAD</keyword>
<evidence type="ECO:0008006" key="8">
    <source>
        <dbReference type="Google" id="ProtNLM"/>
    </source>
</evidence>
<evidence type="ECO:0000256" key="2">
    <source>
        <dbReference type="ARBA" id="ARBA00022827"/>
    </source>
</evidence>
<evidence type="ECO:0000313" key="6">
    <source>
        <dbReference type="EMBL" id="KAK0515469.1"/>
    </source>
</evidence>
<feature type="domain" description="FAD-binding" evidence="4">
    <location>
        <begin position="41"/>
        <end position="84"/>
    </location>
</feature>
<comment type="caution">
    <text evidence="6">The sequence shown here is derived from an EMBL/GenBank/DDBJ whole genome shotgun (WGS) entry which is preliminary data.</text>
</comment>
<name>A0AA39R884_9LECA</name>
<evidence type="ECO:0000259" key="4">
    <source>
        <dbReference type="Pfam" id="PF01494"/>
    </source>
</evidence>
<reference evidence="6" key="1">
    <citation type="submission" date="2023-03" db="EMBL/GenBank/DDBJ databases">
        <title>Complete genome of Cladonia borealis.</title>
        <authorList>
            <person name="Park H."/>
        </authorList>
    </citation>
    <scope>NUCLEOTIDE SEQUENCE</scope>
    <source>
        <strain evidence="6">ANT050790</strain>
    </source>
</reference>
<keyword evidence="1" id="KW-0285">Flavoprotein</keyword>
<gene>
    <name evidence="6" type="ORF">JMJ35_001503</name>
</gene>
<dbReference type="InterPro" id="IPR054707">
    <property type="entry name" value="DhpH_subs-bd"/>
</dbReference>